<keyword evidence="1" id="KW-1133">Transmembrane helix</keyword>
<dbReference type="EMBL" id="CP002985">
    <property type="protein sequence ID" value="AEM48224.1"/>
    <property type="molecule type" value="Genomic_DNA"/>
</dbReference>
<evidence type="ECO:0000313" key="2">
    <source>
        <dbReference type="EMBL" id="AEM48224.1"/>
    </source>
</evidence>
<dbReference type="Proteomes" id="UP000009220">
    <property type="component" value="Chromosome"/>
</dbReference>
<feature type="transmembrane region" description="Helical" evidence="1">
    <location>
        <begin position="53"/>
        <end position="74"/>
    </location>
</feature>
<dbReference type="AlphaFoldDB" id="G0JMU1"/>
<name>G0JMU1_9PROT</name>
<protein>
    <submittedName>
        <fullName evidence="2">Uncharacterized protein</fullName>
    </submittedName>
</protein>
<gene>
    <name evidence="2" type="ORF">Acife_2105</name>
</gene>
<accession>G0JMU1</accession>
<dbReference type="HOGENOM" id="CLU_2353466_0_0_6"/>
<feature type="transmembrane region" description="Helical" evidence="1">
    <location>
        <begin position="23"/>
        <end position="47"/>
    </location>
</feature>
<evidence type="ECO:0000256" key="1">
    <source>
        <dbReference type="SAM" id="Phobius"/>
    </source>
</evidence>
<dbReference type="STRING" id="743299.Acife_2105"/>
<evidence type="ECO:0000313" key="3">
    <source>
        <dbReference type="Proteomes" id="UP000009220"/>
    </source>
</evidence>
<keyword evidence="1" id="KW-0812">Transmembrane</keyword>
<sequence length="96" mass="10512">MNVNANYQNQANPSSLQDRARNIIGLTLANLALYMMPILLLAFSVSYWMPNNYVLLFVALFVGQAIGALLSTFLGTPPNPRDGTAKPLTFHCAVQI</sequence>
<reference evidence="2 3" key="1">
    <citation type="journal article" date="2011" name="J. Bacteriol.">
        <title>Draft genome of the psychrotolerant acidophile Acidithiobacillus ferrivorans SS3.</title>
        <authorList>
            <person name="Liljeqvist M."/>
            <person name="Valdes J."/>
            <person name="Holmes D.S."/>
            <person name="Dopson M."/>
        </authorList>
    </citation>
    <scope>NUCLEOTIDE SEQUENCE [LARGE SCALE GENOMIC DNA]</scope>
    <source>
        <strain evidence="2 3">SS3</strain>
    </source>
</reference>
<dbReference type="KEGG" id="afi:Acife_2105"/>
<organism evidence="2 3">
    <name type="scientific">Acidithiobacillus ferrivorans SS3</name>
    <dbReference type="NCBI Taxonomy" id="743299"/>
    <lineage>
        <taxon>Bacteria</taxon>
        <taxon>Pseudomonadati</taxon>
        <taxon>Pseudomonadota</taxon>
        <taxon>Acidithiobacillia</taxon>
        <taxon>Acidithiobacillales</taxon>
        <taxon>Acidithiobacillaceae</taxon>
        <taxon>Acidithiobacillus</taxon>
    </lineage>
</organism>
<keyword evidence="1" id="KW-0472">Membrane</keyword>
<proteinExistence type="predicted"/>